<protein>
    <submittedName>
        <fullName evidence="8">Uncharacterized protein</fullName>
    </submittedName>
</protein>
<dbReference type="AlphaFoldDB" id="A0AA38FUB7"/>
<accession>A0AA38FUB7</accession>
<feature type="transmembrane region" description="Helical" evidence="7">
    <location>
        <begin position="352"/>
        <end position="369"/>
    </location>
</feature>
<dbReference type="InterPro" id="IPR018456">
    <property type="entry name" value="PTR2_symporter_CS"/>
</dbReference>
<evidence type="ECO:0000313" key="9">
    <source>
        <dbReference type="Proteomes" id="UP000824469"/>
    </source>
</evidence>
<evidence type="ECO:0000256" key="4">
    <source>
        <dbReference type="ARBA" id="ARBA00022989"/>
    </source>
</evidence>
<feature type="transmembrane region" description="Helical" evidence="7">
    <location>
        <begin position="78"/>
        <end position="98"/>
    </location>
</feature>
<dbReference type="GO" id="GO:0016020">
    <property type="term" value="C:membrane"/>
    <property type="evidence" value="ECO:0007669"/>
    <property type="project" value="UniProtKB-SubCell"/>
</dbReference>
<feature type="transmembrane region" description="Helical" evidence="7">
    <location>
        <begin position="210"/>
        <end position="232"/>
    </location>
</feature>
<dbReference type="OMA" id="FMTFDAD"/>
<dbReference type="Pfam" id="PF00854">
    <property type="entry name" value="PTR2"/>
    <property type="match status" value="1"/>
</dbReference>
<dbReference type="InterPro" id="IPR036259">
    <property type="entry name" value="MFS_trans_sf"/>
</dbReference>
<feature type="transmembrane region" description="Helical" evidence="7">
    <location>
        <begin position="485"/>
        <end position="505"/>
    </location>
</feature>
<feature type="transmembrane region" description="Helical" evidence="7">
    <location>
        <begin position="182"/>
        <end position="203"/>
    </location>
</feature>
<dbReference type="InterPro" id="IPR000109">
    <property type="entry name" value="POT_fam"/>
</dbReference>
<keyword evidence="6" id="KW-0813">Transport</keyword>
<feature type="transmembrane region" description="Helical" evidence="7">
    <location>
        <begin position="517"/>
        <end position="535"/>
    </location>
</feature>
<feature type="transmembrane region" description="Helical" evidence="7">
    <location>
        <begin position="381"/>
        <end position="403"/>
    </location>
</feature>
<reference evidence="8 9" key="1">
    <citation type="journal article" date="2021" name="Nat. Plants">
        <title>The Taxus genome provides insights into paclitaxel biosynthesis.</title>
        <authorList>
            <person name="Xiong X."/>
            <person name="Gou J."/>
            <person name="Liao Q."/>
            <person name="Li Y."/>
            <person name="Zhou Q."/>
            <person name="Bi G."/>
            <person name="Li C."/>
            <person name="Du R."/>
            <person name="Wang X."/>
            <person name="Sun T."/>
            <person name="Guo L."/>
            <person name="Liang H."/>
            <person name="Lu P."/>
            <person name="Wu Y."/>
            <person name="Zhang Z."/>
            <person name="Ro D.K."/>
            <person name="Shang Y."/>
            <person name="Huang S."/>
            <person name="Yan J."/>
        </authorList>
    </citation>
    <scope>NUCLEOTIDE SEQUENCE [LARGE SCALE GENOMIC DNA]</scope>
    <source>
        <strain evidence="8">Ta-2019</strain>
    </source>
</reference>
<keyword evidence="4 7" id="KW-1133">Transmembrane helix</keyword>
<evidence type="ECO:0000313" key="8">
    <source>
        <dbReference type="EMBL" id="KAH9310599.1"/>
    </source>
</evidence>
<evidence type="ECO:0000256" key="2">
    <source>
        <dbReference type="ARBA" id="ARBA00005982"/>
    </source>
</evidence>
<keyword evidence="9" id="KW-1185">Reference proteome</keyword>
<dbReference type="PROSITE" id="PS01022">
    <property type="entry name" value="PTR2_1"/>
    <property type="match status" value="1"/>
</dbReference>
<keyword evidence="5 7" id="KW-0472">Membrane</keyword>
<dbReference type="Proteomes" id="UP000824469">
    <property type="component" value="Unassembled WGS sequence"/>
</dbReference>
<dbReference type="CDD" id="cd17347">
    <property type="entry name" value="MFS_SLC15A1_2_like"/>
    <property type="match status" value="1"/>
</dbReference>
<feature type="transmembrane region" description="Helical" evidence="7">
    <location>
        <begin position="48"/>
        <end position="66"/>
    </location>
</feature>
<comment type="similarity">
    <text evidence="2 6">Belongs to the major facilitator superfamily. Proton-dependent oligopeptide transporter (POT/PTR) (TC 2.A.17) family.</text>
</comment>
<feature type="non-terminal residue" evidence="8">
    <location>
        <position position="1"/>
    </location>
</feature>
<dbReference type="Gene3D" id="1.20.1250.20">
    <property type="entry name" value="MFS general substrate transporter like domains"/>
    <property type="match status" value="1"/>
</dbReference>
<dbReference type="GO" id="GO:0022857">
    <property type="term" value="F:transmembrane transporter activity"/>
    <property type="evidence" value="ECO:0007669"/>
    <property type="project" value="InterPro"/>
</dbReference>
<evidence type="ECO:0000256" key="5">
    <source>
        <dbReference type="ARBA" id="ARBA00023136"/>
    </source>
</evidence>
<proteinExistence type="inferred from homology"/>
<evidence type="ECO:0000256" key="1">
    <source>
        <dbReference type="ARBA" id="ARBA00004141"/>
    </source>
</evidence>
<evidence type="ECO:0000256" key="3">
    <source>
        <dbReference type="ARBA" id="ARBA00022692"/>
    </source>
</evidence>
<name>A0AA38FUB7_TAXCH</name>
<dbReference type="PANTHER" id="PTHR11654">
    <property type="entry name" value="OLIGOPEPTIDE TRANSPORTER-RELATED"/>
    <property type="match status" value="1"/>
</dbReference>
<dbReference type="SUPFAM" id="SSF103473">
    <property type="entry name" value="MFS general substrate transporter"/>
    <property type="match status" value="1"/>
</dbReference>
<gene>
    <name evidence="8" type="ORF">KI387_025634</name>
</gene>
<dbReference type="EMBL" id="JAHRHJ020000006">
    <property type="protein sequence ID" value="KAH9310599.1"/>
    <property type="molecule type" value="Genomic_DNA"/>
</dbReference>
<sequence>RAMVKNKNYSTNTPLLEIQQASMGVLRDWRLFPPAIKFIFWNEFCERFSFYGLKAILALFLSDRLGLSELKSTEMLHLFTMACYGTPVLGAIMSDAFLGKYRTILSLSLLYAVGNWVMSLAAIPDLDLETKRASNHAILGTATGLVLIAIGTGGIKPCVAAFGGDQIEFSMPNGHTKQRLQMVFFSLFYFAINVGSFLSMILTPLLRSNISYAAAFGMPALLMVFAVFIFWAGRGNYMDRGAVGSVFSTVGRVIVDAVRPKKGNSGYGYEPVNSSDSHWLDSAKLNNSADEVEDVKALLRLIVFLLPASMFWCLFGQKASVWVFQARQMNGRVSWLGNLIIRPDQMQALDPLLILIFIPLFSQIIYPFFEKYGNDLKPMKRMVLGMFLCSLAFFMSGLLQLVIDKRATSGSIGSFSNLLPESDPDNRIHHGSFNTTYAIGRTKQLSILWQVPQYIILTAAEVLFSVTGLEFAYSQAPVSMKSVVQAVWLLTTAAGDFITLLLVGVIGDKLSKANRSFLFAVGGVIAMGFMMWASTSFKYRKNLSDEEVRLTDSLEIDSVAM</sequence>
<evidence type="ECO:0000256" key="6">
    <source>
        <dbReference type="RuleBase" id="RU003755"/>
    </source>
</evidence>
<comment type="caution">
    <text evidence="8">The sequence shown here is derived from an EMBL/GenBank/DDBJ whole genome shotgun (WGS) entry which is preliminary data.</text>
</comment>
<organism evidence="8 9">
    <name type="scientific">Taxus chinensis</name>
    <name type="common">Chinese yew</name>
    <name type="synonym">Taxus wallichiana var. chinensis</name>
    <dbReference type="NCBI Taxonomy" id="29808"/>
    <lineage>
        <taxon>Eukaryota</taxon>
        <taxon>Viridiplantae</taxon>
        <taxon>Streptophyta</taxon>
        <taxon>Embryophyta</taxon>
        <taxon>Tracheophyta</taxon>
        <taxon>Spermatophyta</taxon>
        <taxon>Pinopsida</taxon>
        <taxon>Pinidae</taxon>
        <taxon>Conifers II</taxon>
        <taxon>Cupressales</taxon>
        <taxon>Taxaceae</taxon>
        <taxon>Taxus</taxon>
    </lineage>
</organism>
<comment type="subcellular location">
    <subcellularLocation>
        <location evidence="1 6">Membrane</location>
        <topology evidence="1 6">Multi-pass membrane protein</topology>
    </subcellularLocation>
</comment>
<feature type="transmembrane region" description="Helical" evidence="7">
    <location>
        <begin position="104"/>
        <end position="126"/>
    </location>
</feature>
<feature type="transmembrane region" description="Helical" evidence="7">
    <location>
        <begin position="451"/>
        <end position="473"/>
    </location>
</feature>
<evidence type="ECO:0000256" key="7">
    <source>
        <dbReference type="SAM" id="Phobius"/>
    </source>
</evidence>
<keyword evidence="3 6" id="KW-0812">Transmembrane</keyword>
<dbReference type="PROSITE" id="PS01023">
    <property type="entry name" value="PTR2_2"/>
    <property type="match status" value="1"/>
</dbReference>
<feature type="transmembrane region" description="Helical" evidence="7">
    <location>
        <begin position="138"/>
        <end position="162"/>
    </location>
</feature>
<dbReference type="GO" id="GO:0006857">
    <property type="term" value="P:oligopeptide transport"/>
    <property type="evidence" value="ECO:0007669"/>
    <property type="project" value="InterPro"/>
</dbReference>